<dbReference type="GO" id="GO:0000166">
    <property type="term" value="F:nucleotide binding"/>
    <property type="evidence" value="ECO:0007669"/>
    <property type="project" value="InterPro"/>
</dbReference>
<dbReference type="AlphaFoldDB" id="A0A517LV87"/>
<dbReference type="InterPro" id="IPR006311">
    <property type="entry name" value="TAT_signal"/>
</dbReference>
<accession>A0A517LV87</accession>
<dbReference type="PROSITE" id="PS51318">
    <property type="entry name" value="TAT"/>
    <property type="match status" value="1"/>
</dbReference>
<evidence type="ECO:0000313" key="4">
    <source>
        <dbReference type="Proteomes" id="UP000319557"/>
    </source>
</evidence>
<dbReference type="InterPro" id="IPR036291">
    <property type="entry name" value="NAD(P)-bd_dom_sf"/>
</dbReference>
<feature type="domain" description="Gfo/Idh/MocA-like oxidoreductase N-terminal" evidence="1">
    <location>
        <begin position="35"/>
        <end position="156"/>
    </location>
</feature>
<dbReference type="PANTHER" id="PTHR43818">
    <property type="entry name" value="BCDNA.GH03377"/>
    <property type="match status" value="1"/>
</dbReference>
<dbReference type="EC" id="1.1.1.18" evidence="3"/>
<dbReference type="InterPro" id="IPR043906">
    <property type="entry name" value="Gfo/Idh/MocA_OxRdtase_bact_C"/>
</dbReference>
<dbReference type="SUPFAM" id="SSF51735">
    <property type="entry name" value="NAD(P)-binding Rossmann-fold domains"/>
    <property type="match status" value="1"/>
</dbReference>
<dbReference type="Proteomes" id="UP000319557">
    <property type="component" value="Chromosome"/>
</dbReference>
<dbReference type="InterPro" id="IPR050463">
    <property type="entry name" value="Gfo/Idh/MocA_oxidrdct_glycsds"/>
</dbReference>
<protein>
    <submittedName>
        <fullName evidence="3">Inositol 2-dehydrogenase</fullName>
        <ecNumber evidence="3">1.1.1.18</ecNumber>
    </submittedName>
</protein>
<organism evidence="3 4">
    <name type="scientific">Rosistilla ulvae</name>
    <dbReference type="NCBI Taxonomy" id="1930277"/>
    <lineage>
        <taxon>Bacteria</taxon>
        <taxon>Pseudomonadati</taxon>
        <taxon>Planctomycetota</taxon>
        <taxon>Planctomycetia</taxon>
        <taxon>Pirellulales</taxon>
        <taxon>Pirellulaceae</taxon>
        <taxon>Rosistilla</taxon>
    </lineage>
</organism>
<dbReference type="Gene3D" id="3.30.360.10">
    <property type="entry name" value="Dihydrodipicolinate Reductase, domain 2"/>
    <property type="match status" value="1"/>
</dbReference>
<gene>
    <name evidence="3" type="primary">iolG_1</name>
    <name evidence="3" type="ORF">EC9_07030</name>
</gene>
<dbReference type="SUPFAM" id="SSF55347">
    <property type="entry name" value="Glyceraldehyde-3-phosphate dehydrogenase-like, C-terminal domain"/>
    <property type="match status" value="1"/>
</dbReference>
<reference evidence="3 4" key="1">
    <citation type="submission" date="2019-02" db="EMBL/GenBank/DDBJ databases">
        <title>Deep-cultivation of Planctomycetes and their phenomic and genomic characterization uncovers novel biology.</title>
        <authorList>
            <person name="Wiegand S."/>
            <person name="Jogler M."/>
            <person name="Boedeker C."/>
            <person name="Pinto D."/>
            <person name="Vollmers J."/>
            <person name="Rivas-Marin E."/>
            <person name="Kohn T."/>
            <person name="Peeters S.H."/>
            <person name="Heuer A."/>
            <person name="Rast P."/>
            <person name="Oberbeckmann S."/>
            <person name="Bunk B."/>
            <person name="Jeske O."/>
            <person name="Meyerdierks A."/>
            <person name="Storesund J.E."/>
            <person name="Kallscheuer N."/>
            <person name="Luecker S."/>
            <person name="Lage O.M."/>
            <person name="Pohl T."/>
            <person name="Merkel B.J."/>
            <person name="Hornburger P."/>
            <person name="Mueller R.-W."/>
            <person name="Bruemmer F."/>
            <person name="Labrenz M."/>
            <person name="Spormann A.M."/>
            <person name="Op den Camp H."/>
            <person name="Overmann J."/>
            <person name="Amann R."/>
            <person name="Jetten M.S.M."/>
            <person name="Mascher T."/>
            <person name="Medema M.H."/>
            <person name="Devos D.P."/>
            <person name="Kaster A.-K."/>
            <person name="Ovreas L."/>
            <person name="Rohde M."/>
            <person name="Galperin M.Y."/>
            <person name="Jogler C."/>
        </authorList>
    </citation>
    <scope>NUCLEOTIDE SEQUENCE [LARGE SCALE GENOMIC DNA]</scope>
    <source>
        <strain evidence="3 4">EC9</strain>
    </source>
</reference>
<proteinExistence type="predicted"/>
<dbReference type="GO" id="GO:0050112">
    <property type="term" value="F:inositol 2-dehydrogenase (NAD+) activity"/>
    <property type="evidence" value="ECO:0007669"/>
    <property type="project" value="UniProtKB-EC"/>
</dbReference>
<dbReference type="Pfam" id="PF01408">
    <property type="entry name" value="GFO_IDH_MocA"/>
    <property type="match status" value="1"/>
</dbReference>
<dbReference type="RefSeq" id="WP_145342338.1">
    <property type="nucleotide sequence ID" value="NZ_CP036261.1"/>
</dbReference>
<dbReference type="EMBL" id="CP036261">
    <property type="protein sequence ID" value="QDS86537.1"/>
    <property type="molecule type" value="Genomic_DNA"/>
</dbReference>
<dbReference type="PANTHER" id="PTHR43818:SF5">
    <property type="entry name" value="OXIDOREDUCTASE FAMILY PROTEIN"/>
    <property type="match status" value="1"/>
</dbReference>
<evidence type="ECO:0000259" key="1">
    <source>
        <dbReference type="Pfam" id="PF01408"/>
    </source>
</evidence>
<name>A0A517LV87_9BACT</name>
<sequence length="427" mass="46625">MFDRRQFIASSVATTVAATAAQSQASAADADKPVKVGVMGLSRGMSLATDLAKMDGVEIKYICDVDSTRLASGAEKLGKIAGTSPEAITDFRKILDDKEVDALICAAPNHWHGPATIMACKAGKHVYVEKPASHNAQEGEWMIEAAEKYNRVVQVGTQRRSAPEMIQAMEKLQSGAIGKVFLSRGYYVNQRGSIGKVEPSAPPENLDYALWEGPAPHREYKSNVVPYNWHWNWHWGGGELANNGVHTLDICRWGMGVDYPTRTTISGGRYCYDDDQITPDTQVVAFEFGDGSQITWQGTSCNKHNVNPFVSFYGTEGSMEVDSNGGYKLFNRANKMVEEVKGKNNGQLAHLTNFVDAVRSGDASTLNQPIAGGHCSTMMCHLGVIAYRTGQPVISDPTNGHVQGPQEQTAMWGREYNPAWEADVTKI</sequence>
<dbReference type="Gene3D" id="3.40.50.720">
    <property type="entry name" value="NAD(P)-binding Rossmann-like Domain"/>
    <property type="match status" value="1"/>
</dbReference>
<dbReference type="OrthoDB" id="9788246at2"/>
<keyword evidence="3" id="KW-0560">Oxidoreductase</keyword>
<dbReference type="InterPro" id="IPR000683">
    <property type="entry name" value="Gfo/Idh/MocA-like_OxRdtase_N"/>
</dbReference>
<evidence type="ECO:0000259" key="2">
    <source>
        <dbReference type="Pfam" id="PF19051"/>
    </source>
</evidence>
<evidence type="ECO:0000313" key="3">
    <source>
        <dbReference type="EMBL" id="QDS86537.1"/>
    </source>
</evidence>
<keyword evidence="4" id="KW-1185">Reference proteome</keyword>
<dbReference type="KEGG" id="ruv:EC9_07030"/>
<feature type="domain" description="Gfo/Idh/MocA-like oxidoreductase bacterial type C-terminal" evidence="2">
    <location>
        <begin position="196"/>
        <end position="408"/>
    </location>
</feature>
<dbReference type="Pfam" id="PF19051">
    <property type="entry name" value="GFO_IDH_MocA_C2"/>
    <property type="match status" value="1"/>
</dbReference>